<dbReference type="EMBL" id="JAINUG010000002">
    <property type="protein sequence ID" value="KAJ8418275.1"/>
    <property type="molecule type" value="Genomic_DNA"/>
</dbReference>
<reference evidence="1" key="1">
    <citation type="journal article" date="2023" name="Science">
        <title>Genome structures resolve the early diversification of teleost fishes.</title>
        <authorList>
            <person name="Parey E."/>
            <person name="Louis A."/>
            <person name="Montfort J."/>
            <person name="Bouchez O."/>
            <person name="Roques C."/>
            <person name="Iampietro C."/>
            <person name="Lluch J."/>
            <person name="Castinel A."/>
            <person name="Donnadieu C."/>
            <person name="Desvignes T."/>
            <person name="Floi Bucao C."/>
            <person name="Jouanno E."/>
            <person name="Wen M."/>
            <person name="Mejri S."/>
            <person name="Dirks R."/>
            <person name="Jansen H."/>
            <person name="Henkel C."/>
            <person name="Chen W.J."/>
            <person name="Zahm M."/>
            <person name="Cabau C."/>
            <person name="Klopp C."/>
            <person name="Thompson A.W."/>
            <person name="Robinson-Rechavi M."/>
            <person name="Braasch I."/>
            <person name="Lecointre G."/>
            <person name="Bobe J."/>
            <person name="Postlethwait J.H."/>
            <person name="Berthelot C."/>
            <person name="Roest Crollius H."/>
            <person name="Guiguen Y."/>
        </authorList>
    </citation>
    <scope>NUCLEOTIDE SEQUENCE</scope>
    <source>
        <strain evidence="1">NC1722</strain>
    </source>
</reference>
<accession>A0AAD7X2U8</accession>
<gene>
    <name evidence="1" type="ORF">AAFF_G00139840</name>
</gene>
<keyword evidence="2" id="KW-1185">Reference proteome</keyword>
<comment type="caution">
    <text evidence="1">The sequence shown here is derived from an EMBL/GenBank/DDBJ whole genome shotgun (WGS) entry which is preliminary data.</text>
</comment>
<evidence type="ECO:0000313" key="1">
    <source>
        <dbReference type="EMBL" id="KAJ8418275.1"/>
    </source>
</evidence>
<organism evidence="1 2">
    <name type="scientific">Aldrovandia affinis</name>
    <dbReference type="NCBI Taxonomy" id="143900"/>
    <lineage>
        <taxon>Eukaryota</taxon>
        <taxon>Metazoa</taxon>
        <taxon>Chordata</taxon>
        <taxon>Craniata</taxon>
        <taxon>Vertebrata</taxon>
        <taxon>Euteleostomi</taxon>
        <taxon>Actinopterygii</taxon>
        <taxon>Neopterygii</taxon>
        <taxon>Teleostei</taxon>
        <taxon>Notacanthiformes</taxon>
        <taxon>Halosauridae</taxon>
        <taxon>Aldrovandia</taxon>
    </lineage>
</organism>
<dbReference type="AlphaFoldDB" id="A0AAD7X2U8"/>
<name>A0AAD7X2U8_9TELE</name>
<evidence type="ECO:0000313" key="2">
    <source>
        <dbReference type="Proteomes" id="UP001221898"/>
    </source>
</evidence>
<proteinExistence type="predicted"/>
<protein>
    <submittedName>
        <fullName evidence="1">Uncharacterized protein</fullName>
    </submittedName>
</protein>
<dbReference type="Proteomes" id="UP001221898">
    <property type="component" value="Unassembled WGS sequence"/>
</dbReference>
<sequence length="78" mass="8588">MEYEMDPKVLEELCKNVFMVHFITRSLHLSRSSLAKERLACTEGGGRDLGGGQALSAAPRSCRMCQGPAPHQVYGHRA</sequence>